<sequence>MSKKGKQYVAHVQTSTQIRDMEEDLQDSELLKIFHREVSQIIVLDFQSPSPGETTDNIIIEKDVDPTLLSSMHQIDISNADNFDVVASKLKEVNVDKEDSPHGLWLLSLLVSYEKHGNRNLKVKFGKNGNGSVNTTARNGSNGNVRNGSDGSTMSGSDGSTMK</sequence>
<organism evidence="2 3">
    <name type="scientific">Acer negundo</name>
    <name type="common">Box elder</name>
    <dbReference type="NCBI Taxonomy" id="4023"/>
    <lineage>
        <taxon>Eukaryota</taxon>
        <taxon>Viridiplantae</taxon>
        <taxon>Streptophyta</taxon>
        <taxon>Embryophyta</taxon>
        <taxon>Tracheophyta</taxon>
        <taxon>Spermatophyta</taxon>
        <taxon>Magnoliopsida</taxon>
        <taxon>eudicotyledons</taxon>
        <taxon>Gunneridae</taxon>
        <taxon>Pentapetalae</taxon>
        <taxon>rosids</taxon>
        <taxon>malvids</taxon>
        <taxon>Sapindales</taxon>
        <taxon>Sapindaceae</taxon>
        <taxon>Hippocastanoideae</taxon>
        <taxon>Acereae</taxon>
        <taxon>Acer</taxon>
    </lineage>
</organism>
<accession>A0AAD5NNJ9</accession>
<reference evidence="2" key="1">
    <citation type="journal article" date="2022" name="Plant J.">
        <title>Strategies of tolerance reflected in two North American maple genomes.</title>
        <authorList>
            <person name="McEvoy S.L."/>
            <person name="Sezen U.U."/>
            <person name="Trouern-Trend A."/>
            <person name="McMahon S.M."/>
            <person name="Schaberg P.G."/>
            <person name="Yang J."/>
            <person name="Wegrzyn J.L."/>
            <person name="Swenson N.G."/>
        </authorList>
    </citation>
    <scope>NUCLEOTIDE SEQUENCE</scope>
    <source>
        <strain evidence="2">91603</strain>
    </source>
</reference>
<evidence type="ECO:0000313" key="3">
    <source>
        <dbReference type="Proteomes" id="UP001064489"/>
    </source>
</evidence>
<proteinExistence type="predicted"/>
<reference evidence="2" key="2">
    <citation type="submission" date="2023-02" db="EMBL/GenBank/DDBJ databases">
        <authorList>
            <person name="Swenson N.G."/>
            <person name="Wegrzyn J.L."/>
            <person name="Mcevoy S.L."/>
        </authorList>
    </citation>
    <scope>NUCLEOTIDE SEQUENCE</scope>
    <source>
        <strain evidence="2">91603</strain>
        <tissue evidence="2">Leaf</tissue>
    </source>
</reference>
<protein>
    <submittedName>
        <fullName evidence="2">Uncharacterized protein</fullName>
    </submittedName>
</protein>
<dbReference type="EMBL" id="JAJSOW010000104">
    <property type="protein sequence ID" value="KAI9169743.1"/>
    <property type="molecule type" value="Genomic_DNA"/>
</dbReference>
<evidence type="ECO:0000256" key="1">
    <source>
        <dbReference type="SAM" id="MobiDB-lite"/>
    </source>
</evidence>
<dbReference type="Proteomes" id="UP001064489">
    <property type="component" value="Chromosome 7"/>
</dbReference>
<keyword evidence="3" id="KW-1185">Reference proteome</keyword>
<gene>
    <name evidence="2" type="ORF">LWI28_017074</name>
</gene>
<dbReference type="AlphaFoldDB" id="A0AAD5NNJ9"/>
<evidence type="ECO:0000313" key="2">
    <source>
        <dbReference type="EMBL" id="KAI9169743.1"/>
    </source>
</evidence>
<comment type="caution">
    <text evidence="2">The sequence shown here is derived from an EMBL/GenBank/DDBJ whole genome shotgun (WGS) entry which is preliminary data.</text>
</comment>
<feature type="compositionally biased region" description="Low complexity" evidence="1">
    <location>
        <begin position="139"/>
        <end position="163"/>
    </location>
</feature>
<feature type="region of interest" description="Disordered" evidence="1">
    <location>
        <begin position="124"/>
        <end position="163"/>
    </location>
</feature>
<name>A0AAD5NNJ9_ACENE</name>